<feature type="coiled-coil region" evidence="1">
    <location>
        <begin position="246"/>
        <end position="280"/>
    </location>
</feature>
<organism evidence="3 4">
    <name type="scientific">Copranaerobaculum intestinale</name>
    <dbReference type="NCBI Taxonomy" id="2692629"/>
    <lineage>
        <taxon>Bacteria</taxon>
        <taxon>Bacillati</taxon>
        <taxon>Bacillota</taxon>
        <taxon>Erysipelotrichia</taxon>
        <taxon>Erysipelotrichales</taxon>
        <taxon>Erysipelotrichaceae</taxon>
        <taxon>Copranaerobaculum</taxon>
    </lineage>
</organism>
<sequence>MIENYEIDSKTFLNQMDQLSISVQKAMQMMGESISVTMSDLASTLDRTIQYMDTFASSTASVSDAQSTAITSITLFNGVMGMLSATINIANTCAENFNLAMLASPYVIVATAIAGVVSALGVLSSFMGNEISEHQRAMDAINKEIDARNDLKSKQEEQLAANLSEAVNIQGLNNELNKLVNANGEVKAGYEDRAAFIISTLNSALGEQIKIENGVVTGYDNASGAIDNKIAKLRAEAVLEAELPIYKKALIELSEAQVKADKLESEMSELKTKRKAKEAELEAEYHDNWRQKALEKGDLRLAELSQLELETDTKQEQYDQQNKLIEGYYDDISLYETNAALIASGNAENYAKVQMESAVTKAQSVEEKKIALQKEIDAETDHIDYLKELKNKEKDEEKQRQIQAQIEAEELKLTGYQNEIDGFVEQGEKIAELGKIKNNDELSALETFINSKQEKLIEMNQTESSQWTEQQQQEAADLQKSITDNLKLYTDYADKKILKAKEKTAKLNENSTQEEKDAAAAAEREAANTLEILGQNAIDKLNVLEDLKQRKKNGESGITDDMIEEAARQAKEAEKGYKKVANKVEGSFKDLPESSRKIFGDVMIPMLDEMQKKEEPLFKKADRIAGGILDRLKKSFDIHSPSRKVRQIFQYVMEGAKIGLDDRTPELLKQTDAISSDVLESFLNLDVSEVNRMVDKMQDAFHRENFKINGLIQSSYSHELMTTGKLHVDVPELKATLKGNLENHISIDGRETAVALTPFISEEIAFQGGL</sequence>
<evidence type="ECO:0000256" key="2">
    <source>
        <dbReference type="SAM" id="Phobius"/>
    </source>
</evidence>
<keyword evidence="2" id="KW-0472">Membrane</keyword>
<keyword evidence="2" id="KW-1133">Transmembrane helix</keyword>
<keyword evidence="1" id="KW-0175">Coiled coil</keyword>
<evidence type="ECO:0000256" key="1">
    <source>
        <dbReference type="SAM" id="Coils"/>
    </source>
</evidence>
<reference evidence="3 4" key="1">
    <citation type="submission" date="2019-12" db="EMBL/GenBank/DDBJ databases">
        <authorList>
            <person name="Yang R."/>
        </authorList>
    </citation>
    <scope>NUCLEOTIDE SEQUENCE [LARGE SCALE GENOMIC DNA]</scope>
    <source>
        <strain evidence="3 4">DONG20-135</strain>
    </source>
</reference>
<name>A0A6N8UBS7_9FIRM</name>
<keyword evidence="4" id="KW-1185">Reference proteome</keyword>
<dbReference type="AlphaFoldDB" id="A0A6N8UBS7"/>
<dbReference type="Proteomes" id="UP000434036">
    <property type="component" value="Unassembled WGS sequence"/>
</dbReference>
<feature type="transmembrane region" description="Helical" evidence="2">
    <location>
        <begin position="106"/>
        <end position="127"/>
    </location>
</feature>
<evidence type="ECO:0000313" key="4">
    <source>
        <dbReference type="Proteomes" id="UP000434036"/>
    </source>
</evidence>
<feature type="coiled-coil region" evidence="1">
    <location>
        <begin position="355"/>
        <end position="419"/>
    </location>
</feature>
<proteinExistence type="predicted"/>
<reference evidence="3 4" key="2">
    <citation type="submission" date="2020-01" db="EMBL/GenBank/DDBJ databases">
        <title>Clostridiaceae sp. nov. isolated from the gut of human by culturomics.</title>
        <authorList>
            <person name="Chang Y."/>
        </authorList>
    </citation>
    <scope>NUCLEOTIDE SEQUENCE [LARGE SCALE GENOMIC DNA]</scope>
    <source>
        <strain evidence="3 4">DONG20-135</strain>
    </source>
</reference>
<comment type="caution">
    <text evidence="3">The sequence shown here is derived from an EMBL/GenBank/DDBJ whole genome shotgun (WGS) entry which is preliminary data.</text>
</comment>
<keyword evidence="2" id="KW-0812">Transmembrane</keyword>
<accession>A0A6N8UBS7</accession>
<gene>
    <name evidence="3" type="ORF">GSF08_04160</name>
</gene>
<evidence type="ECO:0000313" key="3">
    <source>
        <dbReference type="EMBL" id="MXQ73127.1"/>
    </source>
</evidence>
<dbReference type="EMBL" id="WUUQ01000001">
    <property type="protein sequence ID" value="MXQ73127.1"/>
    <property type="molecule type" value="Genomic_DNA"/>
</dbReference>
<protein>
    <submittedName>
        <fullName evidence="3">Uncharacterized protein</fullName>
    </submittedName>
</protein>